<dbReference type="Proteomes" id="UP000316639">
    <property type="component" value="Unassembled WGS sequence"/>
</dbReference>
<dbReference type="AlphaFoldDB" id="A0A563F3R2"/>
<dbReference type="SMART" id="SM00421">
    <property type="entry name" value="HTH_LUXR"/>
    <property type="match status" value="1"/>
</dbReference>
<dbReference type="Pfam" id="PF13191">
    <property type="entry name" value="AAA_16"/>
    <property type="match status" value="1"/>
</dbReference>
<name>A0A563F3R2_9PSEU</name>
<dbReference type="GO" id="GO:0004016">
    <property type="term" value="F:adenylate cyclase activity"/>
    <property type="evidence" value="ECO:0007669"/>
    <property type="project" value="TreeGrafter"/>
</dbReference>
<dbReference type="Gene3D" id="1.10.10.10">
    <property type="entry name" value="Winged helix-like DNA-binding domain superfamily/Winged helix DNA-binding domain"/>
    <property type="match status" value="1"/>
</dbReference>
<keyword evidence="1" id="KW-0547">Nucleotide-binding</keyword>
<dbReference type="PANTHER" id="PTHR16305">
    <property type="entry name" value="TESTICULAR SOLUBLE ADENYLYL CYCLASE"/>
    <property type="match status" value="1"/>
</dbReference>
<dbReference type="PROSITE" id="PS50043">
    <property type="entry name" value="HTH_LUXR_2"/>
    <property type="match status" value="1"/>
</dbReference>
<keyword evidence="5" id="KW-1185">Reference proteome</keyword>
<evidence type="ECO:0000313" key="4">
    <source>
        <dbReference type="EMBL" id="TWP53994.1"/>
    </source>
</evidence>
<dbReference type="InterPro" id="IPR000792">
    <property type="entry name" value="Tscrpt_reg_LuxR_C"/>
</dbReference>
<dbReference type="GO" id="GO:0005524">
    <property type="term" value="F:ATP binding"/>
    <property type="evidence" value="ECO:0007669"/>
    <property type="project" value="UniProtKB-KW"/>
</dbReference>
<reference evidence="4 5" key="1">
    <citation type="submission" date="2019-07" db="EMBL/GenBank/DDBJ databases">
        <title>Lentzea xizangensis sp. nov., isolated from Qinghai-Tibetan Plateau Soils.</title>
        <authorList>
            <person name="Huang J."/>
        </authorList>
    </citation>
    <scope>NUCLEOTIDE SEQUENCE [LARGE SCALE GENOMIC DNA]</scope>
    <source>
        <strain evidence="4 5">FXJ1.1311</strain>
    </source>
</reference>
<dbReference type="SUPFAM" id="SSF48452">
    <property type="entry name" value="TPR-like"/>
    <property type="match status" value="1"/>
</dbReference>
<dbReference type="GO" id="GO:0005737">
    <property type="term" value="C:cytoplasm"/>
    <property type="evidence" value="ECO:0007669"/>
    <property type="project" value="TreeGrafter"/>
</dbReference>
<dbReference type="InterPro" id="IPR011990">
    <property type="entry name" value="TPR-like_helical_dom_sf"/>
</dbReference>
<proteinExistence type="predicted"/>
<dbReference type="InterPro" id="IPR036388">
    <property type="entry name" value="WH-like_DNA-bd_sf"/>
</dbReference>
<dbReference type="SUPFAM" id="SSF46894">
    <property type="entry name" value="C-terminal effector domain of the bipartite response regulators"/>
    <property type="match status" value="1"/>
</dbReference>
<evidence type="ECO:0000259" key="3">
    <source>
        <dbReference type="PROSITE" id="PS50043"/>
    </source>
</evidence>
<comment type="caution">
    <text evidence="4">The sequence shown here is derived from an EMBL/GenBank/DDBJ whole genome shotgun (WGS) entry which is preliminary data.</text>
</comment>
<accession>A0A563F3R2</accession>
<sequence>MRLLGSAIDRIRERGGAVVVRGEAGIGKSALLLETGRAAAGHGVRVLGTTGVESEARIPFAGLYQLLRPVLDDVAALPGPQRDAVLAAFGRSDVVAPDLHLIALATLNLMGDAAARTPMLLVVEDAQWLDPASADVLAFVARRLEFEPVVLLAALRDGFACPLADAGLPELPLRRLDRTAAATLLDARAPGLPPAVRERVLAEADGNPLALVELPLTAGQAGAGTAWLPLTTRLVQAFAARVSGLPTSTRLMLLVAALNDGDLLTEVVDAASLADGERIGVDDLVPAIDGQLIDVDEERVWFRHPLMRTAIRQRSTIGQRHLVHRSLADVVRGDEDRKVWHRAASAAGPDEDVAAALDVAAANAHRRGGMEAAVTALDRAAALSIDPVRRGERLLRGAELAFELGRHDVVVRLLDQAGGIELPVRQRARIEWIRERFDDGIRSIGAGPRSLTELAGRAVADGEVDLALKVLWSAALRCFWTEPGRAARQEVVAAAERLPIEPDDGRLLAILVFAAPIERGAVVLDRLRHLTVSRRRAARLADAAMLVGAFDLATGFCATAIDELRAQGRLGVLARCLAAQAWSAAHLGELSVAIPAAEEAGRLASETMQPMMHATARVTEAMLAALRGDEETAENLAAEAERMSAPAGARPVLATVQHARGLAALGSGRYAEAYEHLCRMHDPADPAFHVALRCFAIGDLAEAAAHGGRHEQVRDVLADVEQLARVTSSPALHAGLRHARAVLADDTSAEALYEAALREDMPRWSFTRARTQLAYGGWLRRRRRPAESRAPLRAARNAFDALGVIPWSECARQELRASGETSRHRTSDARDRLTPQELQIAQMVAEGLTNREVGQRLYLSHRTVSSHLHRIFPKLGITSRSELNTALRMTVM</sequence>
<gene>
    <name evidence="4" type="ORF">FKR81_04075</name>
</gene>
<keyword evidence="2" id="KW-0067">ATP-binding</keyword>
<dbReference type="PROSITE" id="PS00622">
    <property type="entry name" value="HTH_LUXR_1"/>
    <property type="match status" value="1"/>
</dbReference>
<protein>
    <submittedName>
        <fullName evidence="4">AAA family ATPase</fullName>
    </submittedName>
</protein>
<dbReference type="PANTHER" id="PTHR16305:SF35">
    <property type="entry name" value="TRANSCRIPTIONAL ACTIVATOR DOMAIN"/>
    <property type="match status" value="1"/>
</dbReference>
<dbReference type="EMBL" id="VOBR01000002">
    <property type="protein sequence ID" value="TWP53994.1"/>
    <property type="molecule type" value="Genomic_DNA"/>
</dbReference>
<dbReference type="PRINTS" id="PR00038">
    <property type="entry name" value="HTHLUXR"/>
</dbReference>
<organism evidence="4 5">
    <name type="scientific">Lentzea tibetensis</name>
    <dbReference type="NCBI Taxonomy" id="2591470"/>
    <lineage>
        <taxon>Bacteria</taxon>
        <taxon>Bacillati</taxon>
        <taxon>Actinomycetota</taxon>
        <taxon>Actinomycetes</taxon>
        <taxon>Pseudonocardiales</taxon>
        <taxon>Pseudonocardiaceae</taxon>
        <taxon>Lentzea</taxon>
    </lineage>
</organism>
<dbReference type="InterPro" id="IPR041664">
    <property type="entry name" value="AAA_16"/>
</dbReference>
<evidence type="ECO:0000313" key="5">
    <source>
        <dbReference type="Proteomes" id="UP000316639"/>
    </source>
</evidence>
<dbReference type="InterPro" id="IPR016032">
    <property type="entry name" value="Sig_transdc_resp-reg_C-effctor"/>
</dbReference>
<evidence type="ECO:0000256" key="1">
    <source>
        <dbReference type="ARBA" id="ARBA00022741"/>
    </source>
</evidence>
<evidence type="ECO:0000256" key="2">
    <source>
        <dbReference type="ARBA" id="ARBA00022840"/>
    </source>
</evidence>
<feature type="domain" description="HTH luxR-type" evidence="3">
    <location>
        <begin position="826"/>
        <end position="891"/>
    </location>
</feature>
<dbReference type="Pfam" id="PF00196">
    <property type="entry name" value="GerE"/>
    <property type="match status" value="1"/>
</dbReference>
<dbReference type="GO" id="GO:0003677">
    <property type="term" value="F:DNA binding"/>
    <property type="evidence" value="ECO:0007669"/>
    <property type="project" value="InterPro"/>
</dbReference>
<dbReference type="OrthoDB" id="3656034at2"/>
<dbReference type="GO" id="GO:0006355">
    <property type="term" value="P:regulation of DNA-templated transcription"/>
    <property type="evidence" value="ECO:0007669"/>
    <property type="project" value="InterPro"/>
</dbReference>
<dbReference type="CDD" id="cd06170">
    <property type="entry name" value="LuxR_C_like"/>
    <property type="match status" value="1"/>
</dbReference>